<feature type="region of interest" description="Disordered" evidence="1">
    <location>
        <begin position="119"/>
        <end position="142"/>
    </location>
</feature>
<dbReference type="RefSeq" id="XP_028128833.1">
    <property type="nucleotide sequence ID" value="XM_028273032.1"/>
</dbReference>
<dbReference type="PANTHER" id="PTHR10773:SF19">
    <property type="match status" value="1"/>
</dbReference>
<protein>
    <submittedName>
        <fullName evidence="2">Uncharacterized protein LOC114325094</fullName>
    </submittedName>
    <submittedName>
        <fullName evidence="3">Uncharacterized protein LOC114328130</fullName>
    </submittedName>
    <submittedName>
        <fullName evidence="4">Uncharacterized protein LOC114331647</fullName>
    </submittedName>
    <submittedName>
        <fullName evidence="5">Uncharacterized protein LOC114334896</fullName>
    </submittedName>
    <submittedName>
        <fullName evidence="6">Uncharacterized protein LOC114335273</fullName>
    </submittedName>
    <submittedName>
        <fullName evidence="7">Uncharacterized protein LOC114337649</fullName>
    </submittedName>
    <submittedName>
        <fullName evidence="8">Uncharacterized protein LOC114341496</fullName>
    </submittedName>
    <submittedName>
        <fullName evidence="9">Uncharacterized protein LOC114347445</fullName>
    </submittedName>
    <submittedName>
        <fullName evidence="10">Uncharacterized protein LOC114348501</fullName>
    </submittedName>
</protein>
<sequence length="744" mass="87446">MHSFCYRYSELASFGQHCLKSIQDTVKDDYLVDNLMMDGLQNQNDNDNPSTNENHFYDIQPICLVRDIRKEENTKVYTELKPLPLIDGTKDGSQNDTDVNNECHKEKSVDVIDVCQHNKDDTVDDDSDLDPSYDPQESEEISYETKKKRRIAKFFQTENEKSVVGTVMENEGLVDKQLKDINQETLPEAQISDKTDEGYEKNRKKRARTAKEQIERHLEKYQLLEPCNCKKKCREFLSEERRQNICQSFWKMSFGERSQYFNASIKIGGIKRRKRQHVLTYSLLKDDGIEMNVCKQMYLHTHGMKTDGMITDFKNRYKQSMGLELVKDKRGSSVPSNKKDPILIRNHIESYNPQISHYKLQHAPNRRYLSQELSITDMWKHFCETHEKISYDRYRTEFNSLNIGFDQPNQDECDICVHQKEHKKICTIPETCDQCNTFNDHHMAYIAARKAYDNDRQHDYPDSFKVYCADMQKVLLLPKLSLKKSVFVSKLVVFNETFASLTKDEENICVLWHEAISGRSAEDVASAYCGLIQRSSVNVEHYEFWCDNCSAQNKNWKLFTSFVVIVNSNWGPNSITLKYFEAGHSFMRADSVHGNIGKLWKKRSNIYEMNDLNELILKASRKNKTLLMKHDDFYRFKDGVKQRTKKDENFPKLNVIKVVQFRKGSRQMFYKKSHTENEFINFDFLKPKFNLEMPESKTEDRGVNVQKKQKIITELLPAMLSQKRFFWEKLPVSETSNDLLNNRV</sequence>
<evidence type="ECO:0000313" key="5">
    <source>
        <dbReference type="RefSeq" id="XP_028140832.1"/>
    </source>
</evidence>
<evidence type="ECO:0000313" key="9">
    <source>
        <dbReference type="RefSeq" id="XP_028153949.1"/>
    </source>
</evidence>
<feature type="compositionally biased region" description="Polar residues" evidence="1">
    <location>
        <begin position="91"/>
        <end position="100"/>
    </location>
</feature>
<evidence type="ECO:0000313" key="6">
    <source>
        <dbReference type="RefSeq" id="XP_028141288.1"/>
    </source>
</evidence>
<proteinExistence type="predicted"/>
<dbReference type="RefSeq" id="XP_028153949.1">
    <property type="nucleotide sequence ID" value="XM_028298148.1"/>
</dbReference>
<dbReference type="RefSeq" id="XP_028141288.1">
    <property type="nucleotide sequence ID" value="XM_028285487.1"/>
</dbReference>
<evidence type="ECO:0000313" key="10">
    <source>
        <dbReference type="RefSeq" id="XP_028154885.1"/>
    </source>
</evidence>
<dbReference type="PANTHER" id="PTHR10773">
    <property type="entry name" value="DNA-DIRECTED RNA POLYMERASES I, II, AND III SUBUNIT RPABC2"/>
    <property type="match status" value="1"/>
</dbReference>
<accession>A0A6P7G1C3</accession>
<gene>
    <name evidence="5" type="primary">LOC114334896</name>
    <name evidence="2" type="synonym">LOC114325094</name>
    <name evidence="3" type="synonym">LOC114328130</name>
    <name evidence="4" type="synonym">LOC114331647</name>
    <name evidence="6" type="synonym">LOC114335273</name>
    <name evidence="7" type="synonym">LOC114337649</name>
    <name evidence="8" type="synonym">LOC114341496</name>
    <name evidence="9" type="synonym">LOC114347445</name>
    <name evidence="10" type="synonym">LOC114348501</name>
</gene>
<organism evidence="5">
    <name type="scientific">Diabrotica virgifera virgifera</name>
    <name type="common">western corn rootworm</name>
    <dbReference type="NCBI Taxonomy" id="50390"/>
    <lineage>
        <taxon>Eukaryota</taxon>
        <taxon>Metazoa</taxon>
        <taxon>Ecdysozoa</taxon>
        <taxon>Arthropoda</taxon>
        <taxon>Hexapoda</taxon>
        <taxon>Insecta</taxon>
        <taxon>Pterygota</taxon>
        <taxon>Neoptera</taxon>
        <taxon>Endopterygota</taxon>
        <taxon>Coleoptera</taxon>
        <taxon>Polyphaga</taxon>
        <taxon>Cucujiformia</taxon>
        <taxon>Chrysomeloidea</taxon>
        <taxon>Chrysomelidae</taxon>
        <taxon>Galerucinae</taxon>
        <taxon>Diabroticina</taxon>
        <taxon>Diabroticites</taxon>
        <taxon>Diabrotica</taxon>
    </lineage>
</organism>
<dbReference type="RefSeq" id="XP_028140832.1">
    <property type="nucleotide sequence ID" value="XM_028285031.1"/>
</dbReference>
<evidence type="ECO:0000313" key="7">
    <source>
        <dbReference type="RefSeq" id="XP_028143962.1"/>
    </source>
</evidence>
<feature type="compositionally biased region" description="Acidic residues" evidence="1">
    <location>
        <begin position="122"/>
        <end position="142"/>
    </location>
</feature>
<dbReference type="RefSeq" id="XP_028137075.1">
    <property type="nucleotide sequence ID" value="XM_028281274.1"/>
</dbReference>
<dbReference type="RefSeq" id="XP_028132708.1">
    <property type="nucleotide sequence ID" value="XM_028276907.1"/>
</dbReference>
<evidence type="ECO:0000256" key="1">
    <source>
        <dbReference type="SAM" id="MobiDB-lite"/>
    </source>
</evidence>
<dbReference type="RefSeq" id="XP_028148100.1">
    <property type="nucleotide sequence ID" value="XM_028292299.1"/>
</dbReference>
<evidence type="ECO:0000313" key="3">
    <source>
        <dbReference type="RefSeq" id="XP_028132708.1"/>
    </source>
</evidence>
<dbReference type="RefSeq" id="XP_028154885.1">
    <property type="nucleotide sequence ID" value="XM_028299084.1"/>
</dbReference>
<evidence type="ECO:0000313" key="8">
    <source>
        <dbReference type="RefSeq" id="XP_028148100.1"/>
    </source>
</evidence>
<reference evidence="2 3" key="1">
    <citation type="submission" date="2025-04" db="UniProtKB">
        <authorList>
            <consortium name="RefSeq"/>
        </authorList>
    </citation>
    <scope>IDENTIFICATION</scope>
    <source>
        <tissue evidence="2 3">Whole insect</tissue>
    </source>
</reference>
<evidence type="ECO:0000313" key="4">
    <source>
        <dbReference type="RefSeq" id="XP_028137075.1"/>
    </source>
</evidence>
<dbReference type="AlphaFoldDB" id="A0A6P7G1C3"/>
<evidence type="ECO:0000313" key="2">
    <source>
        <dbReference type="RefSeq" id="XP_028128833.1"/>
    </source>
</evidence>
<feature type="region of interest" description="Disordered" evidence="1">
    <location>
        <begin position="84"/>
        <end position="103"/>
    </location>
</feature>
<name>A0A6P7G1C3_DIAVI</name>
<dbReference type="RefSeq" id="XP_028143962.1">
    <property type="nucleotide sequence ID" value="XM_028288161.1"/>
</dbReference>